<protein>
    <submittedName>
        <fullName evidence="1">Uncharacterized protein</fullName>
    </submittedName>
</protein>
<gene>
    <name evidence="1" type="ORF">H3L94_11385</name>
</gene>
<name>A0A7D7S831_9NEIS</name>
<dbReference type="KEGG" id="nsg:H3L94_11385"/>
<dbReference type="AlphaFoldDB" id="A0A7D7S831"/>
<reference evidence="1 2" key="1">
    <citation type="submission" date="2020-07" db="EMBL/GenBank/DDBJ databases">
        <title>Genomic diversity of species in the Neisseriaceae family.</title>
        <authorList>
            <person name="Vincent A.T."/>
            <person name="Bernet E."/>
            <person name="Veyrier F.J."/>
        </authorList>
    </citation>
    <scope>NUCLEOTIDE SEQUENCE [LARGE SCALE GENOMIC DNA]</scope>
    <source>
        <strain evidence="1 2">DSM 22244</strain>
    </source>
</reference>
<organism evidence="1 2">
    <name type="scientific">Neisseria shayeganii</name>
    <dbReference type="NCBI Taxonomy" id="607712"/>
    <lineage>
        <taxon>Bacteria</taxon>
        <taxon>Pseudomonadati</taxon>
        <taxon>Pseudomonadota</taxon>
        <taxon>Betaproteobacteria</taxon>
        <taxon>Neisseriales</taxon>
        <taxon>Neisseriaceae</taxon>
        <taxon>Neisseria</taxon>
    </lineage>
</organism>
<accession>A0A7D7S831</accession>
<proteinExistence type="predicted"/>
<sequence>MQIVKGHDGLLVLVLVTNAAKPQPIRLAGDFVGAFLCHFAKHQQKHQHFFVDLVACLWTGIDGKPLAD</sequence>
<dbReference type="RefSeq" id="WP_182122078.1">
    <property type="nucleotide sequence ID" value="NZ_CP059567.1"/>
</dbReference>
<evidence type="ECO:0000313" key="1">
    <source>
        <dbReference type="EMBL" id="QMT40411.1"/>
    </source>
</evidence>
<evidence type="ECO:0000313" key="2">
    <source>
        <dbReference type="Proteomes" id="UP000514752"/>
    </source>
</evidence>
<dbReference type="Proteomes" id="UP000514752">
    <property type="component" value="Chromosome"/>
</dbReference>
<dbReference type="EMBL" id="CP059567">
    <property type="protein sequence ID" value="QMT40411.1"/>
    <property type="molecule type" value="Genomic_DNA"/>
</dbReference>